<feature type="region of interest" description="Disordered" evidence="9">
    <location>
        <begin position="119"/>
        <end position="139"/>
    </location>
</feature>
<evidence type="ECO:0000256" key="2">
    <source>
        <dbReference type="ARBA" id="ARBA00004609"/>
    </source>
</evidence>
<evidence type="ECO:0000259" key="10">
    <source>
        <dbReference type="Pfam" id="PF13206"/>
    </source>
</evidence>
<evidence type="ECO:0000256" key="1">
    <source>
        <dbReference type="ARBA" id="ARBA00002523"/>
    </source>
</evidence>
<evidence type="ECO:0000313" key="11">
    <source>
        <dbReference type="EMBL" id="ARB50856.1"/>
    </source>
</evidence>
<reference evidence="11" key="1">
    <citation type="submission" date="2016-12" db="EMBL/GenBank/DDBJ databases">
        <title>Extending the VSGnome of Trypanosoma brucei strain TREU927.</title>
        <authorList>
            <person name="Cross G.A."/>
        </authorList>
    </citation>
    <scope>NUCLEOTIDE SEQUENCE</scope>
    <source>
        <strain evidence="11">Tb927.99.1713</strain>
    </source>
</reference>
<organism evidence="11">
    <name type="scientific">Trypanosoma brucei</name>
    <dbReference type="NCBI Taxonomy" id="5691"/>
    <lineage>
        <taxon>Eukaryota</taxon>
        <taxon>Discoba</taxon>
        <taxon>Euglenozoa</taxon>
        <taxon>Kinetoplastea</taxon>
        <taxon>Metakinetoplastina</taxon>
        <taxon>Trypanosomatida</taxon>
        <taxon>Trypanosomatidae</taxon>
        <taxon>Trypanosoma</taxon>
    </lineage>
</organism>
<evidence type="ECO:0000256" key="8">
    <source>
        <dbReference type="ARBA" id="ARBA00023288"/>
    </source>
</evidence>
<evidence type="ECO:0000256" key="7">
    <source>
        <dbReference type="ARBA" id="ARBA00023180"/>
    </source>
</evidence>
<dbReference type="GO" id="GO:0005886">
    <property type="term" value="C:plasma membrane"/>
    <property type="evidence" value="ECO:0007669"/>
    <property type="project" value="UniProtKB-SubCell"/>
</dbReference>
<protein>
    <submittedName>
        <fullName evidence="11">Variant surface glycoprotein</fullName>
    </submittedName>
</protein>
<accession>A0A1V0FZN5</accession>
<comment type="subcellular location">
    <subcellularLocation>
        <location evidence="2">Cell membrane</location>
        <topology evidence="2">Lipid-anchor</topology>
        <topology evidence="2">GPI-anchor</topology>
    </subcellularLocation>
</comment>
<dbReference type="AlphaFoldDB" id="A0A1V0FZN5"/>
<dbReference type="Pfam" id="PF13206">
    <property type="entry name" value="VSG_B"/>
    <property type="match status" value="1"/>
</dbReference>
<dbReference type="InterPro" id="IPR025932">
    <property type="entry name" value="Trypano_VSG_B_N_dom"/>
</dbReference>
<evidence type="ECO:0000256" key="6">
    <source>
        <dbReference type="ARBA" id="ARBA00023136"/>
    </source>
</evidence>
<keyword evidence="4" id="KW-0336">GPI-anchor</keyword>
<sequence length="291" mass="31336">MTDQAIKGSPRSPPFPKTTYTKTIQVAQIGVGHKAAVRLKLQLLAATAVMLFTTQQTQATYTAAVNGQVLSTLCVLKRLAEEGVEDDKRVFSCEEQLKELHALNMSLSQPEWPARFLKDGNTPIKWSDKERTAQKPPEEWEPNWDVWAEAAAHLKTNRDGDKSIDKNFASKVPANVKAIVQAKLSSLIAAATAGCSGEGSTKPRPTKAAIDKKLNQLIYATDQGRGVFGTDENSGGAGQVNNCANDGDIKTKHPLAYAIMCVSMAASGQAGLKITNENDNAPTWEGTNNKG</sequence>
<keyword evidence="8" id="KW-0449">Lipoprotein</keyword>
<dbReference type="GO" id="GO:0098552">
    <property type="term" value="C:side of membrane"/>
    <property type="evidence" value="ECO:0007669"/>
    <property type="project" value="UniProtKB-KW"/>
</dbReference>
<keyword evidence="6" id="KW-0472">Membrane</keyword>
<evidence type="ECO:0000256" key="3">
    <source>
        <dbReference type="ARBA" id="ARBA00022475"/>
    </source>
</evidence>
<proteinExistence type="predicted"/>
<comment type="function">
    <text evidence="1">VSG forms a coat on the surface of the parasite. The trypanosome evades the immune response of the host by expressing a series of antigenically distinct VSGs from an estimated 1000 VSG genes.</text>
</comment>
<dbReference type="EMBL" id="KY404605">
    <property type="protein sequence ID" value="ARB50856.1"/>
    <property type="molecule type" value="Genomic_DNA"/>
</dbReference>
<keyword evidence="5" id="KW-0732">Signal</keyword>
<keyword evidence="7" id="KW-0325">Glycoprotein</keyword>
<feature type="compositionally biased region" description="Basic and acidic residues" evidence="9">
    <location>
        <begin position="126"/>
        <end position="138"/>
    </location>
</feature>
<evidence type="ECO:0000256" key="5">
    <source>
        <dbReference type="ARBA" id="ARBA00022729"/>
    </source>
</evidence>
<keyword evidence="3" id="KW-1003">Cell membrane</keyword>
<dbReference type="VEuPathDB" id="TriTrypDB:Tb427_000204400"/>
<evidence type="ECO:0000256" key="9">
    <source>
        <dbReference type="SAM" id="MobiDB-lite"/>
    </source>
</evidence>
<name>A0A1V0FZN5_9TRYP</name>
<feature type="domain" description="Trypanosome variant surface glycoprotein B-type N-terminal" evidence="10">
    <location>
        <begin position="49"/>
        <end position="286"/>
    </location>
</feature>
<evidence type="ECO:0000256" key="4">
    <source>
        <dbReference type="ARBA" id="ARBA00022622"/>
    </source>
</evidence>